<reference evidence="6 7" key="1">
    <citation type="journal article" date="2013" name="BMC Genomics">
        <title>Reconstruction of the lipid metabolism for the microalga Monoraphidium neglectum from its genome sequence reveals characteristics suitable for biofuel production.</title>
        <authorList>
            <person name="Bogen C."/>
            <person name="Al-Dilaimi A."/>
            <person name="Albersmeier A."/>
            <person name="Wichmann J."/>
            <person name="Grundmann M."/>
            <person name="Rupp O."/>
            <person name="Lauersen K.J."/>
            <person name="Blifernez-Klassen O."/>
            <person name="Kalinowski J."/>
            <person name="Goesmann A."/>
            <person name="Mussgnug J.H."/>
            <person name="Kruse O."/>
        </authorList>
    </citation>
    <scope>NUCLEOTIDE SEQUENCE [LARGE SCALE GENOMIC DNA]</scope>
    <source>
        <strain evidence="6 7">SAG 48.87</strain>
    </source>
</reference>
<dbReference type="PRINTS" id="PR00881">
    <property type="entry name" value="L7ARS6FAMILY"/>
</dbReference>
<dbReference type="GO" id="GO:0003723">
    <property type="term" value="F:RNA binding"/>
    <property type="evidence" value="ECO:0007669"/>
    <property type="project" value="UniProtKB-UniRule"/>
</dbReference>
<dbReference type="InterPro" id="IPR004038">
    <property type="entry name" value="Ribosomal_eL8/eL30/eS12/Gad45"/>
</dbReference>
<gene>
    <name evidence="6" type="ORF">MNEG_7418</name>
</gene>
<comment type="similarity">
    <text evidence="1 4">Belongs to the eukaryotic ribosomal protein eL8 family.</text>
</comment>
<dbReference type="PANTHER" id="PTHR23105">
    <property type="entry name" value="RIBOSOMAL PROTEIN L7AE FAMILY MEMBER"/>
    <property type="match status" value="1"/>
</dbReference>
<dbReference type="GO" id="GO:0042254">
    <property type="term" value="P:ribosome biogenesis"/>
    <property type="evidence" value="ECO:0007669"/>
    <property type="project" value="InterPro"/>
</dbReference>
<name>A0A0D2KZB2_9CHLO</name>
<dbReference type="Proteomes" id="UP000054498">
    <property type="component" value="Unassembled WGS sequence"/>
</dbReference>
<evidence type="ECO:0000259" key="5">
    <source>
        <dbReference type="Pfam" id="PF01248"/>
    </source>
</evidence>
<dbReference type="KEGG" id="mng:MNEG_7418"/>
<dbReference type="InterPro" id="IPR004037">
    <property type="entry name" value="Ribosomal_eL8-like_CS"/>
</dbReference>
<dbReference type="PROSITE" id="PS01082">
    <property type="entry name" value="RIBOSOMAL_L7AE"/>
    <property type="match status" value="1"/>
</dbReference>
<evidence type="ECO:0000256" key="1">
    <source>
        <dbReference type="ARBA" id="ARBA00007337"/>
    </source>
</evidence>
<dbReference type="Pfam" id="PF01248">
    <property type="entry name" value="Ribosomal_L7Ae"/>
    <property type="match status" value="1"/>
</dbReference>
<dbReference type="RefSeq" id="XP_013899563.1">
    <property type="nucleotide sequence ID" value="XM_014044109.1"/>
</dbReference>
<protein>
    <recommendedName>
        <fullName evidence="4">60S ribosomal protein L7a</fullName>
    </recommendedName>
</protein>
<dbReference type="AlphaFoldDB" id="A0A0D2KZB2"/>
<dbReference type="InterPro" id="IPR050257">
    <property type="entry name" value="eL8/uL1-like"/>
</dbReference>
<evidence type="ECO:0000256" key="2">
    <source>
        <dbReference type="ARBA" id="ARBA00022980"/>
    </source>
</evidence>
<dbReference type="SUPFAM" id="SSF55315">
    <property type="entry name" value="L30e-like"/>
    <property type="match status" value="1"/>
</dbReference>
<dbReference type="EMBL" id="KK101528">
    <property type="protein sequence ID" value="KIZ00544.1"/>
    <property type="molecule type" value="Genomic_DNA"/>
</dbReference>
<accession>A0A0D2KZB2</accession>
<dbReference type="GO" id="GO:0022625">
    <property type="term" value="C:cytosolic large ribosomal subunit"/>
    <property type="evidence" value="ECO:0007669"/>
    <property type="project" value="UniProtKB-UniRule"/>
</dbReference>
<sequence>MPRVPPLAACCGSTGGHRAPKKKVAAAPLATKKVVKKETNPLYEKRPRTFGLGGAPPPTGDLHRFVKWPKYVRLQRQRRVLSMRLKVPPALNRFVTRHVDKSQAEALFKLLLKYRPEDRKEKRERLKAEAEARAGGKEPDKKKPLVVKYGLNHITTLIESGKAQLVVIAHDVDPIELVVWLPALCRKAGVPYAIVKGKARLGAIVHKKTAAALAVTAVKSEDQREFGKLVESFKAQFNEGTRVTWGGGIMGIKSQHKQKAKERILAKELAQRAAV</sequence>
<evidence type="ECO:0000256" key="4">
    <source>
        <dbReference type="RuleBase" id="RU367042"/>
    </source>
</evidence>
<dbReference type="InterPro" id="IPR018492">
    <property type="entry name" value="Ribosomal_eL8/Nhp2"/>
</dbReference>
<dbReference type="InterPro" id="IPR001921">
    <property type="entry name" value="Ribosomal_eL8_euk"/>
</dbReference>
<dbReference type="InterPro" id="IPR029064">
    <property type="entry name" value="Ribosomal_eL30-like_sf"/>
</dbReference>
<dbReference type="OrthoDB" id="29563at2759"/>
<dbReference type="Gene3D" id="3.30.1330.30">
    <property type="match status" value="1"/>
</dbReference>
<keyword evidence="2 4" id="KW-0689">Ribosomal protein</keyword>
<comment type="function">
    <text evidence="4">Component of the ribosome.</text>
</comment>
<dbReference type="GeneID" id="25740294"/>
<dbReference type="STRING" id="145388.A0A0D2KZB2"/>
<evidence type="ECO:0000256" key="3">
    <source>
        <dbReference type="ARBA" id="ARBA00023274"/>
    </source>
</evidence>
<evidence type="ECO:0000313" key="6">
    <source>
        <dbReference type="EMBL" id="KIZ00544.1"/>
    </source>
</evidence>
<evidence type="ECO:0000313" key="7">
    <source>
        <dbReference type="Proteomes" id="UP000054498"/>
    </source>
</evidence>
<dbReference type="FunFam" id="3.30.1330.30:FF:000003">
    <property type="entry name" value="60S ribosomal protein L7a"/>
    <property type="match status" value="1"/>
</dbReference>
<organism evidence="6 7">
    <name type="scientific">Monoraphidium neglectum</name>
    <dbReference type="NCBI Taxonomy" id="145388"/>
    <lineage>
        <taxon>Eukaryota</taxon>
        <taxon>Viridiplantae</taxon>
        <taxon>Chlorophyta</taxon>
        <taxon>core chlorophytes</taxon>
        <taxon>Chlorophyceae</taxon>
        <taxon>CS clade</taxon>
        <taxon>Sphaeropleales</taxon>
        <taxon>Selenastraceae</taxon>
        <taxon>Monoraphidium</taxon>
    </lineage>
</organism>
<keyword evidence="7" id="KW-1185">Reference proteome</keyword>
<proteinExistence type="inferred from homology"/>
<dbReference type="PRINTS" id="PR00882">
    <property type="entry name" value="RIBOSOMALL7A"/>
</dbReference>
<keyword evidence="3 4" id="KW-0687">Ribonucleoprotein</keyword>
<feature type="domain" description="Ribosomal protein eL8/eL30/eS12/Gadd45" evidence="5">
    <location>
        <begin position="140"/>
        <end position="223"/>
    </location>
</feature>